<evidence type="ECO:0000313" key="4">
    <source>
        <dbReference type="EMBL" id="MQA41040.1"/>
    </source>
</evidence>
<keyword evidence="4" id="KW-0482">Metalloprotease</keyword>
<feature type="region of interest" description="Disordered" evidence="1">
    <location>
        <begin position="436"/>
        <end position="455"/>
    </location>
</feature>
<keyword evidence="4" id="KW-0645">Protease</keyword>
<dbReference type="Pfam" id="PF05569">
    <property type="entry name" value="Peptidase_M56"/>
    <property type="match status" value="1"/>
</dbReference>
<feature type="compositionally biased region" description="Pro residues" evidence="1">
    <location>
        <begin position="440"/>
        <end position="450"/>
    </location>
</feature>
<dbReference type="PANTHER" id="PTHR34978">
    <property type="entry name" value="POSSIBLE SENSOR-TRANSDUCER PROTEIN BLAR"/>
    <property type="match status" value="1"/>
</dbReference>
<feature type="transmembrane region" description="Helical" evidence="2">
    <location>
        <begin position="12"/>
        <end position="34"/>
    </location>
</feature>
<feature type="transmembrane region" description="Helical" evidence="2">
    <location>
        <begin position="46"/>
        <end position="66"/>
    </location>
</feature>
<organism evidence="4 5">
    <name type="scientific">Rugamonas aquatica</name>
    <dbReference type="NCBI Taxonomy" id="2743357"/>
    <lineage>
        <taxon>Bacteria</taxon>
        <taxon>Pseudomonadati</taxon>
        <taxon>Pseudomonadota</taxon>
        <taxon>Betaproteobacteria</taxon>
        <taxon>Burkholderiales</taxon>
        <taxon>Oxalobacteraceae</taxon>
        <taxon>Telluria group</taxon>
        <taxon>Rugamonas</taxon>
    </lineage>
</organism>
<evidence type="ECO:0000256" key="1">
    <source>
        <dbReference type="SAM" id="MobiDB-lite"/>
    </source>
</evidence>
<dbReference type="GO" id="GO:0008237">
    <property type="term" value="F:metallopeptidase activity"/>
    <property type="evidence" value="ECO:0007669"/>
    <property type="project" value="UniProtKB-KW"/>
</dbReference>
<name>A0A6A7N7G9_9BURK</name>
<proteinExistence type="predicted"/>
<protein>
    <submittedName>
        <fullName evidence="4">M48 family metalloprotease</fullName>
    </submittedName>
</protein>
<dbReference type="CDD" id="cd07341">
    <property type="entry name" value="M56_BlaR1_MecR1_like"/>
    <property type="match status" value="1"/>
</dbReference>
<dbReference type="EMBL" id="WHUG01000011">
    <property type="protein sequence ID" value="MQA41040.1"/>
    <property type="molecule type" value="Genomic_DNA"/>
</dbReference>
<sequence length="714" mass="76683">MSSVLAALVPAIGWALLHFIWQGLLIGWAVALAMYALRGARPQTRYAVACAGMLLCAALPLAGILVQLADAEQSAGAATLLRALAGQGAGLADAAGQAAAAAAPGLLGDGAFSSFEAVLRRQLPWVVGLWLAGAVLMSLRLALGLQWVAARTRAGEYTVNHYWQRRLSELARRFDIERHVRLGVADLLDSPITAGCWRPIVLVPTALVSGMPPDLLEALLAHELAHIKRHDYLVNLIQSAIEIVLFYHPSVWALSRRIRIEREQIADDLAVDMLGQPQRLAKALSELDRFQFDTTQLAHAAHGGNLMSRIKRLLRPDVEPVSWKMALPLMGLFAAGAVFYAHAAPPVVAAQMEQVSQAADAAQADPVQPPAPPQAAAPAALAEPAVVAELAAPVAPVKPPKPPKPPRVLAAAPAMPALPAVPAVAAAPAVPAMPAMPAAPAAPPAPPAPPAGAQSYRFDHATFSGRDGQRSGYALVHANKESITVSASRTDLNKIETARRTVKGDFIWFREGDKTYLIQDPAAIAKADEAWAPVNRIGEKMDAQGKKMDAQGKVMDELGRQMDKLGHDVGDKIQLDMDRQQRQMDRIARQQEAVGRRIEQAARDMGDDPSPERVRRFHERQAALQAEMEPLQKQMAQFQRELAPQQAKIQAMHQPMQALSKQMSEAGKPMAELGQAMGELGREQAKASREAERAMKELIKDAVKTGKAVPAPSA</sequence>
<dbReference type="Proteomes" id="UP000440498">
    <property type="component" value="Unassembled WGS sequence"/>
</dbReference>
<reference evidence="4 5" key="1">
    <citation type="submission" date="2019-10" db="EMBL/GenBank/DDBJ databases">
        <title>Two novel species isolated from a subtropical stream in China.</title>
        <authorList>
            <person name="Lu H."/>
        </authorList>
    </citation>
    <scope>NUCLEOTIDE SEQUENCE [LARGE SCALE GENOMIC DNA]</scope>
    <source>
        <strain evidence="4 5">FT29W</strain>
    </source>
</reference>
<evidence type="ECO:0000313" key="5">
    <source>
        <dbReference type="Proteomes" id="UP000440498"/>
    </source>
</evidence>
<accession>A0A6A7N7G9</accession>
<keyword evidence="2" id="KW-0812">Transmembrane</keyword>
<feature type="transmembrane region" description="Helical" evidence="2">
    <location>
        <begin position="123"/>
        <end position="143"/>
    </location>
</feature>
<evidence type="ECO:0000259" key="3">
    <source>
        <dbReference type="Pfam" id="PF05569"/>
    </source>
</evidence>
<evidence type="ECO:0000256" key="2">
    <source>
        <dbReference type="SAM" id="Phobius"/>
    </source>
</evidence>
<dbReference type="InterPro" id="IPR052173">
    <property type="entry name" value="Beta-lactam_resp_regulator"/>
</dbReference>
<keyword evidence="2" id="KW-1133">Transmembrane helix</keyword>
<dbReference type="RefSeq" id="WP_152840324.1">
    <property type="nucleotide sequence ID" value="NZ_WHUG01000011.1"/>
</dbReference>
<keyword evidence="2" id="KW-0472">Membrane</keyword>
<dbReference type="InterPro" id="IPR008756">
    <property type="entry name" value="Peptidase_M56"/>
</dbReference>
<dbReference type="Gene3D" id="3.30.2010.10">
    <property type="entry name" value="Metalloproteases ('zincins'), catalytic domain"/>
    <property type="match status" value="1"/>
</dbReference>
<dbReference type="GO" id="GO:0006508">
    <property type="term" value="P:proteolysis"/>
    <property type="evidence" value="ECO:0007669"/>
    <property type="project" value="UniProtKB-KW"/>
</dbReference>
<feature type="transmembrane region" description="Helical" evidence="2">
    <location>
        <begin position="321"/>
        <end position="343"/>
    </location>
</feature>
<gene>
    <name evidence="4" type="ORF">GEV02_23140</name>
</gene>
<feature type="domain" description="Peptidase M56" evidence="3">
    <location>
        <begin position="124"/>
        <end position="279"/>
    </location>
</feature>
<comment type="caution">
    <text evidence="4">The sequence shown here is derived from an EMBL/GenBank/DDBJ whole genome shotgun (WGS) entry which is preliminary data.</text>
</comment>
<keyword evidence="5" id="KW-1185">Reference proteome</keyword>
<keyword evidence="4" id="KW-0378">Hydrolase</keyword>
<dbReference type="PANTHER" id="PTHR34978:SF3">
    <property type="entry name" value="SLR0241 PROTEIN"/>
    <property type="match status" value="1"/>
</dbReference>
<dbReference type="AlphaFoldDB" id="A0A6A7N7G9"/>